<name>A0ABV0VKU9_9TELE</name>
<gene>
    <name evidence="2" type="ORF">ILYODFUR_033982</name>
</gene>
<proteinExistence type="predicted"/>
<sequence>MMVHAFGHIPNYVEIKAPTVCSLDISYTVIERPNVRIVGKERQMLVRAVEGKEDEKIREMAPIMETRMDPSSQTLISSREDEGGGGAKVEESRRENVIILDTSGDLSFCRV</sequence>
<evidence type="ECO:0000313" key="3">
    <source>
        <dbReference type="Proteomes" id="UP001482620"/>
    </source>
</evidence>
<evidence type="ECO:0000313" key="2">
    <source>
        <dbReference type="EMBL" id="MEQ2257352.1"/>
    </source>
</evidence>
<organism evidence="2 3">
    <name type="scientific">Ilyodon furcidens</name>
    <name type="common">goldbreast splitfin</name>
    <dbReference type="NCBI Taxonomy" id="33524"/>
    <lineage>
        <taxon>Eukaryota</taxon>
        <taxon>Metazoa</taxon>
        <taxon>Chordata</taxon>
        <taxon>Craniata</taxon>
        <taxon>Vertebrata</taxon>
        <taxon>Euteleostomi</taxon>
        <taxon>Actinopterygii</taxon>
        <taxon>Neopterygii</taxon>
        <taxon>Teleostei</taxon>
        <taxon>Neoteleostei</taxon>
        <taxon>Acanthomorphata</taxon>
        <taxon>Ovalentaria</taxon>
        <taxon>Atherinomorphae</taxon>
        <taxon>Cyprinodontiformes</taxon>
        <taxon>Goodeidae</taxon>
        <taxon>Ilyodon</taxon>
    </lineage>
</organism>
<protein>
    <submittedName>
        <fullName evidence="2">Uncharacterized protein</fullName>
    </submittedName>
</protein>
<reference evidence="2 3" key="1">
    <citation type="submission" date="2021-06" db="EMBL/GenBank/DDBJ databases">
        <authorList>
            <person name="Palmer J.M."/>
        </authorList>
    </citation>
    <scope>NUCLEOTIDE SEQUENCE [LARGE SCALE GENOMIC DNA]</scope>
    <source>
        <strain evidence="3">if_2019</strain>
        <tissue evidence="2">Muscle</tissue>
    </source>
</reference>
<feature type="region of interest" description="Disordered" evidence="1">
    <location>
        <begin position="62"/>
        <end position="90"/>
    </location>
</feature>
<evidence type="ECO:0000256" key="1">
    <source>
        <dbReference type="SAM" id="MobiDB-lite"/>
    </source>
</evidence>
<accession>A0ABV0VKU9</accession>
<comment type="caution">
    <text evidence="2">The sequence shown here is derived from an EMBL/GenBank/DDBJ whole genome shotgun (WGS) entry which is preliminary data.</text>
</comment>
<keyword evidence="3" id="KW-1185">Reference proteome</keyword>
<feature type="compositionally biased region" description="Basic and acidic residues" evidence="1">
    <location>
        <begin position="78"/>
        <end position="90"/>
    </location>
</feature>
<dbReference type="EMBL" id="JAHRIQ010110238">
    <property type="protein sequence ID" value="MEQ2257352.1"/>
    <property type="molecule type" value="Genomic_DNA"/>
</dbReference>
<dbReference type="Proteomes" id="UP001482620">
    <property type="component" value="Unassembled WGS sequence"/>
</dbReference>